<dbReference type="GO" id="GO:0006574">
    <property type="term" value="P:L-valine catabolic process"/>
    <property type="evidence" value="ECO:0007669"/>
    <property type="project" value="TreeGrafter"/>
</dbReference>
<evidence type="ECO:0000313" key="8">
    <source>
        <dbReference type="Proteomes" id="UP000050515"/>
    </source>
</evidence>
<dbReference type="PATRIC" id="fig|507754.4.peg.1060"/>
<dbReference type="FunFam" id="3.40.309.10:FF:000002">
    <property type="entry name" value="Methylmalonate-semialdehyde dehydrogenase (Acylating)"/>
    <property type="match status" value="1"/>
</dbReference>
<dbReference type="PROSITE" id="PS00070">
    <property type="entry name" value="ALDEHYDE_DEHYDR_CYS"/>
    <property type="match status" value="1"/>
</dbReference>
<sequence>MGCGGEEMKTENMEYKVFNYVNGQRVENKGKTEYRVFNPAFGKQIASVFDTGAEDVNKAVDYAYDAFLKWSKIPITDRIKYLFRLENLMRENADELAKMVTIEHGKTFKEAQGEVLRAIENVEAACSSTYNIMGKNNKNISAGIDEELIRVPMGVFAAITPFNFPIMVAFWFIPYAIGLGNTIIVKPSEKTPLTMQKTLDLFDKAGFPPGVISVVNGAVDTVNALLNNDKIVGVSFVGSTGAAKYIVSTASAKHKRSQAGASAKNYELVMPDADPEKVVPHLISSFYGNAGERCLAGSVLVTLPENHDKIVNLFKKQAQKLILGYGLDENVTLGPLIRSEHRERVLGYIDSGISEGAKLILDGRTFDAGKYRDGFFLGPSIFDDASTDMKIIREEIFGPVASVIEAKDFDDAIEIINKSQYGNASTIFTNSGTYAERFTEEVQAGNIGVNIGVAAPIAFYPFAGYKNSFFGDLHAQGGPDHVMFFTDSKVIIKRW</sequence>
<dbReference type="EMBL" id="LJCQ01000394">
    <property type="protein sequence ID" value="KPV45173.1"/>
    <property type="molecule type" value="Genomic_DNA"/>
</dbReference>
<dbReference type="CDD" id="cd07085">
    <property type="entry name" value="ALDH_F6_MMSDH"/>
    <property type="match status" value="1"/>
</dbReference>
<evidence type="ECO:0000313" key="5">
    <source>
        <dbReference type="EMBL" id="KPV45173.1"/>
    </source>
</evidence>
<evidence type="ECO:0000313" key="6">
    <source>
        <dbReference type="EMBL" id="KQB33890.1"/>
    </source>
</evidence>
<organism evidence="6 7">
    <name type="scientific">Acidiplasma aeolicum</name>
    <dbReference type="NCBI Taxonomy" id="507754"/>
    <lineage>
        <taxon>Archaea</taxon>
        <taxon>Methanobacteriati</taxon>
        <taxon>Thermoplasmatota</taxon>
        <taxon>Thermoplasmata</taxon>
        <taxon>Thermoplasmatales</taxon>
        <taxon>Ferroplasmaceae</taxon>
        <taxon>Acidiplasma</taxon>
    </lineage>
</organism>
<dbReference type="GO" id="GO:0006210">
    <property type="term" value="P:thymine catabolic process"/>
    <property type="evidence" value="ECO:0007669"/>
    <property type="project" value="TreeGrafter"/>
</dbReference>
<reference evidence="6 7" key="2">
    <citation type="submission" date="2015-09" db="EMBL/GenBank/DDBJ databases">
        <title>Heavy metals and arsenic resistance mechanisms in polyextremophilic archaea of the family Ferroplasmaceae.</title>
        <authorList>
            <person name="Bulaev A.G."/>
            <person name="Kanygina A.V."/>
        </authorList>
    </citation>
    <scope>NUCLEOTIDE SEQUENCE [LARGE SCALE GENOMIC DNA]</scope>
    <source>
        <strain evidence="6 7">VT</strain>
    </source>
</reference>
<dbReference type="Proteomes" id="UP000050515">
    <property type="component" value="Unassembled WGS sequence"/>
</dbReference>
<keyword evidence="7" id="KW-1185">Reference proteome</keyword>
<dbReference type="InterPro" id="IPR016160">
    <property type="entry name" value="Ald_DH_CS_CYS"/>
</dbReference>
<proteinExistence type="predicted"/>
<dbReference type="EC" id="1.2.1.27" evidence="1"/>
<keyword evidence="2" id="KW-0560">Oxidoreductase</keyword>
<dbReference type="NCBIfam" id="TIGR01722">
    <property type="entry name" value="MMSDH"/>
    <property type="match status" value="1"/>
</dbReference>
<dbReference type="InterPro" id="IPR010061">
    <property type="entry name" value="MeMal-semiAld_DH"/>
</dbReference>
<name>A0A0Q0RVB3_9ARCH</name>
<gene>
    <name evidence="6" type="ORF">AOG54_06275</name>
    <name evidence="5" type="ORF">SE19_08345</name>
</gene>
<dbReference type="Gene3D" id="3.40.309.10">
    <property type="entry name" value="Aldehyde Dehydrogenase, Chain A, domain 2"/>
    <property type="match status" value="1"/>
</dbReference>
<dbReference type="GO" id="GO:0004491">
    <property type="term" value="F:methylmalonate-semialdehyde dehydrogenase (acylating, NAD) activity"/>
    <property type="evidence" value="ECO:0007669"/>
    <property type="project" value="UniProtKB-EC"/>
</dbReference>
<evidence type="ECO:0000256" key="1">
    <source>
        <dbReference type="ARBA" id="ARBA00013048"/>
    </source>
</evidence>
<evidence type="ECO:0000256" key="3">
    <source>
        <dbReference type="ARBA" id="ARBA00023027"/>
    </source>
</evidence>
<dbReference type="InterPro" id="IPR016162">
    <property type="entry name" value="Ald_DH_N"/>
</dbReference>
<evidence type="ECO:0000256" key="2">
    <source>
        <dbReference type="ARBA" id="ARBA00023002"/>
    </source>
</evidence>
<dbReference type="SUPFAM" id="SSF53720">
    <property type="entry name" value="ALDH-like"/>
    <property type="match status" value="1"/>
</dbReference>
<dbReference type="InterPro" id="IPR016161">
    <property type="entry name" value="Ald_DH/histidinol_DH"/>
</dbReference>
<dbReference type="Proteomes" id="UP000050320">
    <property type="component" value="Unassembled WGS sequence"/>
</dbReference>
<dbReference type="InterPro" id="IPR015590">
    <property type="entry name" value="Aldehyde_DH_dom"/>
</dbReference>
<protein>
    <recommendedName>
        <fullName evidence="1">methylmalonate-semialdehyde dehydrogenase (CoA acylating)</fullName>
        <ecNumber evidence="1">1.2.1.27</ecNumber>
    </recommendedName>
</protein>
<feature type="domain" description="Aldehyde dehydrogenase" evidence="4">
    <location>
        <begin position="28"/>
        <end position="491"/>
    </location>
</feature>
<dbReference type="PANTHER" id="PTHR43866">
    <property type="entry name" value="MALONATE-SEMIALDEHYDE DEHYDROGENASE"/>
    <property type="match status" value="1"/>
</dbReference>
<keyword evidence="3" id="KW-0520">NAD</keyword>
<reference evidence="5 8" key="1">
    <citation type="submission" date="2015-09" db="EMBL/GenBank/DDBJ databases">
        <title>Draft genome sequence of Acidiplasma aeolicum DSM 18409.</title>
        <authorList>
            <person name="Hemp J."/>
        </authorList>
    </citation>
    <scope>NUCLEOTIDE SEQUENCE [LARGE SCALE GENOMIC DNA]</scope>
    <source>
        <strain evidence="5 8">V</strain>
    </source>
</reference>
<evidence type="ECO:0000259" key="4">
    <source>
        <dbReference type="Pfam" id="PF00171"/>
    </source>
</evidence>
<dbReference type="Pfam" id="PF00171">
    <property type="entry name" value="Aldedh"/>
    <property type="match status" value="1"/>
</dbReference>
<comment type="caution">
    <text evidence="6">The sequence shown here is derived from an EMBL/GenBank/DDBJ whole genome shotgun (WGS) entry which is preliminary data.</text>
</comment>
<dbReference type="AlphaFoldDB" id="A0A0Q0RVB3"/>
<dbReference type="EMBL" id="LKBG01000270">
    <property type="protein sequence ID" value="KQB33890.1"/>
    <property type="molecule type" value="Genomic_DNA"/>
</dbReference>
<evidence type="ECO:0000313" key="7">
    <source>
        <dbReference type="Proteomes" id="UP000050320"/>
    </source>
</evidence>
<dbReference type="InterPro" id="IPR016163">
    <property type="entry name" value="Ald_DH_C"/>
</dbReference>
<dbReference type="PANTHER" id="PTHR43866:SF4">
    <property type="entry name" value="MALONATE-SEMIALDEHYDE DEHYDROGENASE"/>
    <property type="match status" value="1"/>
</dbReference>
<accession>A0A0Q0RVB3</accession>
<dbReference type="Gene3D" id="3.40.605.10">
    <property type="entry name" value="Aldehyde Dehydrogenase, Chain A, domain 1"/>
    <property type="match status" value="1"/>
</dbReference>